<comment type="caution">
    <text evidence="1">The sequence shown here is derived from an EMBL/GenBank/DDBJ whole genome shotgun (WGS) entry which is preliminary data.</text>
</comment>
<dbReference type="EMBL" id="DRGN01000213">
    <property type="protein sequence ID" value="HEU01648.1"/>
    <property type="molecule type" value="Genomic_DNA"/>
</dbReference>
<sequence>MSRQMDSGALTLMSRILQLGAGGEQTTTLDDGHVSQTLDIESIVRRSLTFANSTGLFYLGFENVHVGAGEIASSFDPYSNTTAGVNAFPSTVPLGFDLWFLYAFLRRTAGAGALTGGVIELVLPATMRAKGAVVTANVPVVLWDSIEALTSREYAITEAGATLAQLNLRLPRGVPIGLRTKAAAAATFSCAIVIGAFPAGLGQDGVV</sequence>
<evidence type="ECO:0000313" key="2">
    <source>
        <dbReference type="Proteomes" id="UP000885680"/>
    </source>
</evidence>
<evidence type="ECO:0000313" key="1">
    <source>
        <dbReference type="EMBL" id="HEU01648.1"/>
    </source>
</evidence>
<gene>
    <name evidence="1" type="ORF">ENH89_15210</name>
</gene>
<name>A0A9C9NHZ4_9HYPH</name>
<dbReference type="AlphaFoldDB" id="A0A9C9NHZ4"/>
<organism evidence="1 2">
    <name type="scientific">Aurantimonas coralicida</name>
    <dbReference type="NCBI Taxonomy" id="182270"/>
    <lineage>
        <taxon>Bacteria</taxon>
        <taxon>Pseudomonadati</taxon>
        <taxon>Pseudomonadota</taxon>
        <taxon>Alphaproteobacteria</taxon>
        <taxon>Hyphomicrobiales</taxon>
        <taxon>Aurantimonadaceae</taxon>
        <taxon>Aurantimonas</taxon>
    </lineage>
</organism>
<reference evidence="1" key="1">
    <citation type="journal article" date="2020" name="mSystems">
        <title>Genome- and Community-Level Interaction Insights into Carbon Utilization and Element Cycling Functions of Hydrothermarchaeota in Hydrothermal Sediment.</title>
        <authorList>
            <person name="Zhou Z."/>
            <person name="Liu Y."/>
            <person name="Xu W."/>
            <person name="Pan J."/>
            <person name="Luo Z.H."/>
            <person name="Li M."/>
        </authorList>
    </citation>
    <scope>NUCLEOTIDE SEQUENCE</scope>
    <source>
        <strain evidence="1">HyVt-347</strain>
    </source>
</reference>
<accession>A0A9C9NHZ4</accession>
<proteinExistence type="predicted"/>
<protein>
    <submittedName>
        <fullName evidence="1">Uncharacterized protein</fullName>
    </submittedName>
</protein>
<dbReference type="Proteomes" id="UP000885680">
    <property type="component" value="Unassembled WGS sequence"/>
</dbReference>